<dbReference type="RefSeq" id="WP_088985138.1">
    <property type="nucleotide sequence ID" value="NZ_LT607413.1"/>
</dbReference>
<protein>
    <submittedName>
        <fullName evidence="1">Uncharacterized protein</fullName>
    </submittedName>
</protein>
<reference evidence="2" key="1">
    <citation type="submission" date="2016-06" db="EMBL/GenBank/DDBJ databases">
        <authorList>
            <person name="Varghese N."/>
            <person name="Submissions Spin"/>
        </authorList>
    </citation>
    <scope>NUCLEOTIDE SEQUENCE [LARGE SCALE GENOMIC DNA]</scope>
    <source>
        <strain evidence="2">DSM 43816</strain>
    </source>
</reference>
<evidence type="ECO:0000313" key="2">
    <source>
        <dbReference type="Proteomes" id="UP000198253"/>
    </source>
</evidence>
<dbReference type="EMBL" id="LT607413">
    <property type="protein sequence ID" value="SCF42378.1"/>
    <property type="molecule type" value="Genomic_DNA"/>
</dbReference>
<evidence type="ECO:0000313" key="1">
    <source>
        <dbReference type="EMBL" id="SCF42378.1"/>
    </source>
</evidence>
<name>A0A1C5AAX0_MICEC</name>
<accession>A0A1C5AAX0</accession>
<dbReference type="OrthoDB" id="3393589at2"/>
<proteinExistence type="predicted"/>
<dbReference type="InParanoid" id="A0A1C5AAX0"/>
<organism evidence="1 2">
    <name type="scientific">Micromonospora echinospora</name>
    <name type="common">Micromonospora purpurea</name>
    <dbReference type="NCBI Taxonomy" id="1877"/>
    <lineage>
        <taxon>Bacteria</taxon>
        <taxon>Bacillati</taxon>
        <taxon>Actinomycetota</taxon>
        <taxon>Actinomycetes</taxon>
        <taxon>Micromonosporales</taxon>
        <taxon>Micromonosporaceae</taxon>
        <taxon>Micromonospora</taxon>
    </lineage>
</organism>
<sequence>MAQESPLSATGALTEAQYERLAAPQCADGLIGHPNDPSPVALSGSQVVIKAGSNGILRGFPWSSGPVDTTHTVSLSGAARSDLVVLRLDRNTGYALGTAIRTGSPGAGAPAPATGTGPADVYELPLAEYDVANGAFGALRRRCWYLGDDGQILCKADTRPPHAPGRRIREVDTGRTYESTGATWAVILDDSGSTTLPLSGMFTSARNTLYRRNGFAHLGLTINRPGGDLAARTTYTVGTIPAGYRPEVAFDFIALSPAPALATGTVQASGGITIRPSERIEAGSNIVIGPLFWPVA</sequence>
<dbReference type="AlphaFoldDB" id="A0A1C5AAX0"/>
<keyword evidence="2" id="KW-1185">Reference proteome</keyword>
<gene>
    <name evidence="1" type="ORF">GA0070618_6651</name>
</gene>
<dbReference type="Proteomes" id="UP000198253">
    <property type="component" value="Chromosome I"/>
</dbReference>